<protein>
    <recommendedName>
        <fullName evidence="4">Coiled-coil protein</fullName>
    </recommendedName>
</protein>
<proteinExistence type="predicted"/>
<reference evidence="2 3" key="1">
    <citation type="submission" date="2015-11" db="EMBL/GenBank/DDBJ databases">
        <title>Genomic analysis of 38 Legionella species identifies large and diverse effector repertoires.</title>
        <authorList>
            <person name="Burstein D."/>
            <person name="Amaro F."/>
            <person name="Zusman T."/>
            <person name="Lifshitz Z."/>
            <person name="Cohen O."/>
            <person name="Gilbert J.A."/>
            <person name="Pupko T."/>
            <person name="Shuman H.A."/>
            <person name="Segal G."/>
        </authorList>
    </citation>
    <scope>NUCLEOTIDE SEQUENCE [LARGE SCALE GENOMIC DNA]</scope>
    <source>
        <strain evidence="2 3">Bercovier 4</strain>
    </source>
</reference>
<keyword evidence="3" id="KW-1185">Reference proteome</keyword>
<dbReference type="RefSeq" id="WP_058501115.1">
    <property type="nucleotide sequence ID" value="NZ_CAAAJA010000035.1"/>
</dbReference>
<dbReference type="AlphaFoldDB" id="A0A0W0WDP5"/>
<dbReference type="EMBL" id="LNYH01000032">
    <property type="protein sequence ID" value="KTD30475.1"/>
    <property type="molecule type" value="Genomic_DNA"/>
</dbReference>
<evidence type="ECO:0000256" key="1">
    <source>
        <dbReference type="SAM" id="Coils"/>
    </source>
</evidence>
<dbReference type="Proteomes" id="UP000054761">
    <property type="component" value="Unassembled WGS sequence"/>
</dbReference>
<comment type="caution">
    <text evidence="2">The sequence shown here is derived from an EMBL/GenBank/DDBJ whole genome shotgun (WGS) entry which is preliminary data.</text>
</comment>
<accession>A0A0W0WDP5</accession>
<evidence type="ECO:0008006" key="4">
    <source>
        <dbReference type="Google" id="ProtNLM"/>
    </source>
</evidence>
<evidence type="ECO:0000313" key="3">
    <source>
        <dbReference type="Proteomes" id="UP000054761"/>
    </source>
</evidence>
<keyword evidence="1" id="KW-0175">Coiled coil</keyword>
<evidence type="ECO:0000313" key="2">
    <source>
        <dbReference type="EMBL" id="KTD30475.1"/>
    </source>
</evidence>
<name>A0A0W0WDP5_9GAMM</name>
<gene>
    <name evidence="2" type="ORF">Lisr_0737</name>
</gene>
<sequence>MPNKKELAQQQQEARLAAFKKSTESHLEMATISSLPGILFSRKTVYYTKKEEKLDRAGAIHFIKKNGKTESFVWHATPHALKEATRYGLLPVESPTAKAIAALGQYRQRVLNRAYGRGIVSNKYKEKEELVNFAQNSMEALLNLERLVNTFNPSAGIENEKIRIKASIEKSIKELQQQKNSISDRIYLTKYDKEASKKISRFYEEKINILQALQEEVEKIKKPEKLKELLKPTGSSSIMTLVKTMSMATILKMQELNQNITYSRSAKSLLRGDLNNACEDALKELRDYEADPHNFILPEHQGLYPDNGDTIAVDFGHLGHDEKKIKSTLQAILAIDRTGIKLDFTSYDQRLRQTRFTKWQTNGSAGFTIKRMAAGITNLITGTVFGLAVDLPLGFLVSLLTLGKYKLPSLASQLTIKVDTGAPENEKIKDLYQHWSFTQYSAGTILGQKIGAFIGNTFFDMFTGLRMSVQNLKWKGLDEFVTDFQTGFWGGDHSKKSEDIISQAKKEFVRLREIRETTLHTIHKKEQEVITEKPINEASMITQSSRVLADVPYHLGSGEWQDIFNASCSGIKAVNDTFVHHIHAKHPFTGLIFTASYAAGGLAVLAPGLVSFLPHSYIAFSQALGNMMAKGNMSSAIASGFTQAKLFSATFEAALHGGDSWLATGAKQFEKNPANTLVYGALAVGLGYTLANVLDVPFLSEYIKDDVGTAPYVGWAFAGGKIALLLVDLFEARESKADVDNLTSSLDMMLKEQFPQAAPETIETYKKKLLHDKSIELNLRQQKEKAEQQLSQVPSMEVKRLQFMHMLTEHQDLLPELENKNKRDLLLLARHLFEGMENKEAFLKGLKDAFYPQSEKSIFSRTITIITNYIPLLVRCLLSPVSASLQPWRDLRDKLAKDVTRIPHGLGRLTTMFSRTLVRVGLRSPADVIANEILARGDGFIRNNQHSISSGTYAVSECYEKMAERLRQGASTPVDEMRKAATAPAVQTVFISTERQDVSGLVSKGFFAEKPSLKPSIAPDMYNPMELH</sequence>
<organism evidence="2 3">
    <name type="scientific">Legionella israelensis</name>
    <dbReference type="NCBI Taxonomy" id="454"/>
    <lineage>
        <taxon>Bacteria</taxon>
        <taxon>Pseudomonadati</taxon>
        <taxon>Pseudomonadota</taxon>
        <taxon>Gammaproteobacteria</taxon>
        <taxon>Legionellales</taxon>
        <taxon>Legionellaceae</taxon>
        <taxon>Legionella</taxon>
    </lineage>
</organism>
<feature type="coiled-coil region" evidence="1">
    <location>
        <begin position="124"/>
        <end position="185"/>
    </location>
</feature>
<dbReference type="PATRIC" id="fig|454.4.peg.792"/>
<dbReference type="OrthoDB" id="5630399at2"/>